<sequence>MQPVVPGHDGERMEAGGSHGLRRGLLWIGGGIALHLAPVPQSLFRWLHRRPDCTVPPSSDTSFALGALNLSEPDRRRWMKVSVITICRNVRDGIGRTLESVAQQSYQNIEHIIIDGASTDGTLEILKGHRHRPAVLVSEPDGGIYDAMNKGLARATGDLIHFLNAEDWFHDARSVERAVRFIERHPEVDLFYGDIEVRLPEGGSVIHSPQEADKAAETMVCGCLPHQGTFARRAVFDRTGPFDTRWRVHADYDWFLKAIADPSVTLMHMPVTVASFGLGGTSSNLAKGQPEVYAIQNTLPFYQSEAWLRRRIELYQDSFLAVRLENAELKRRLAETGAGGLHRIPWRRLVRGLARRGRDWMRRRLRRIREG</sequence>
<dbReference type="EMBL" id="QOKW01000018">
    <property type="protein sequence ID" value="KAA0678303.1"/>
    <property type="molecule type" value="Genomic_DNA"/>
</dbReference>
<accession>A0A9W7NGX0</accession>
<evidence type="ECO:0000313" key="3">
    <source>
        <dbReference type="Proteomes" id="UP000480854"/>
    </source>
</evidence>
<feature type="domain" description="Glycosyltransferase 2-like" evidence="1">
    <location>
        <begin position="82"/>
        <end position="188"/>
    </location>
</feature>
<proteinExistence type="predicted"/>
<dbReference type="PANTHER" id="PTHR22916:SF3">
    <property type="entry name" value="UDP-GLCNAC:BETAGAL BETA-1,3-N-ACETYLGLUCOSAMINYLTRANSFERASE-LIKE PROTEIN 1"/>
    <property type="match status" value="1"/>
</dbReference>
<keyword evidence="3" id="KW-1185">Reference proteome</keyword>
<dbReference type="InterPro" id="IPR029044">
    <property type="entry name" value="Nucleotide-diphossugar_trans"/>
</dbReference>
<dbReference type="InterPro" id="IPR001173">
    <property type="entry name" value="Glyco_trans_2-like"/>
</dbReference>
<dbReference type="GO" id="GO:0016758">
    <property type="term" value="F:hexosyltransferase activity"/>
    <property type="evidence" value="ECO:0007669"/>
    <property type="project" value="UniProtKB-ARBA"/>
</dbReference>
<protein>
    <submittedName>
        <fullName evidence="2">Glycosyltransferase</fullName>
    </submittedName>
</protein>
<dbReference type="PANTHER" id="PTHR22916">
    <property type="entry name" value="GLYCOSYLTRANSFERASE"/>
    <property type="match status" value="1"/>
</dbReference>
<name>A0A9W7NGX0_9PROT</name>
<dbReference type="RefSeq" id="WP_149470731.1">
    <property type="nucleotide sequence ID" value="NZ_QOKW01000018.1"/>
</dbReference>
<dbReference type="CDD" id="cd06433">
    <property type="entry name" value="GT_2_WfgS_like"/>
    <property type="match status" value="1"/>
</dbReference>
<evidence type="ECO:0000313" key="2">
    <source>
        <dbReference type="EMBL" id="KAA0678303.1"/>
    </source>
</evidence>
<dbReference type="OrthoDB" id="7296636at2"/>
<dbReference type="SUPFAM" id="SSF53448">
    <property type="entry name" value="Nucleotide-diphospho-sugar transferases"/>
    <property type="match status" value="1"/>
</dbReference>
<dbReference type="Gene3D" id="3.90.550.10">
    <property type="entry name" value="Spore Coat Polysaccharide Biosynthesis Protein SpsA, Chain A"/>
    <property type="match status" value="1"/>
</dbReference>
<dbReference type="Pfam" id="PF00535">
    <property type="entry name" value="Glycos_transf_2"/>
    <property type="match status" value="1"/>
</dbReference>
<dbReference type="AlphaFoldDB" id="A0A9W7NGX0"/>
<comment type="caution">
    <text evidence="2">The sequence shown here is derived from an EMBL/GenBank/DDBJ whole genome shotgun (WGS) entry which is preliminary data.</text>
</comment>
<gene>
    <name evidence="2" type="ORF">DS843_20655</name>
</gene>
<dbReference type="Proteomes" id="UP000480854">
    <property type="component" value="Unassembled WGS sequence"/>
</dbReference>
<reference evidence="2 3" key="1">
    <citation type="submission" date="2018-07" db="EMBL/GenBank/DDBJ databases">
        <title>Genome sequence of Azospirillum sp. ATCC 49961.</title>
        <authorList>
            <person name="Sant'Anna F.H."/>
            <person name="Baldani J.I."/>
            <person name="Zilli J.E."/>
            <person name="Reis V.M."/>
            <person name="Hartmann A."/>
            <person name="Cruz L."/>
            <person name="de Souza E.M."/>
            <person name="de Oliveira Pedrosa F."/>
            <person name="Passaglia L.M.P."/>
        </authorList>
    </citation>
    <scope>NUCLEOTIDE SEQUENCE [LARGE SCALE GENOMIC DNA]</scope>
    <source>
        <strain evidence="2 3">ATCC 49961</strain>
    </source>
</reference>
<evidence type="ECO:0000259" key="1">
    <source>
        <dbReference type="Pfam" id="PF00535"/>
    </source>
</evidence>
<organism evidence="2 3">
    <name type="scientific">Roseomonas genomospecies 6</name>
    <dbReference type="NCBI Taxonomy" id="214106"/>
    <lineage>
        <taxon>Bacteria</taxon>
        <taxon>Pseudomonadati</taxon>
        <taxon>Pseudomonadota</taxon>
        <taxon>Alphaproteobacteria</taxon>
        <taxon>Acetobacterales</taxon>
        <taxon>Roseomonadaceae</taxon>
        <taxon>Roseomonas</taxon>
    </lineage>
</organism>